<reference evidence="1" key="1">
    <citation type="submission" date="2021-02" db="EMBL/GenBank/DDBJ databases">
        <authorList>
            <person name="Nowell W R."/>
        </authorList>
    </citation>
    <scope>NUCLEOTIDE SEQUENCE</scope>
</reference>
<gene>
    <name evidence="1" type="ORF">SEV965_LOCUS36247</name>
</gene>
<evidence type="ECO:0000313" key="1">
    <source>
        <dbReference type="EMBL" id="CAF1504546.1"/>
    </source>
</evidence>
<proteinExistence type="predicted"/>
<dbReference type="AlphaFoldDB" id="A0A815TS16"/>
<dbReference type="Proteomes" id="UP000663889">
    <property type="component" value="Unassembled WGS sequence"/>
</dbReference>
<protein>
    <submittedName>
        <fullName evidence="1">Uncharacterized protein</fullName>
    </submittedName>
</protein>
<accession>A0A815TS16</accession>
<organism evidence="1 2">
    <name type="scientific">Rotaria sordida</name>
    <dbReference type="NCBI Taxonomy" id="392033"/>
    <lineage>
        <taxon>Eukaryota</taxon>
        <taxon>Metazoa</taxon>
        <taxon>Spiralia</taxon>
        <taxon>Gnathifera</taxon>
        <taxon>Rotifera</taxon>
        <taxon>Eurotatoria</taxon>
        <taxon>Bdelloidea</taxon>
        <taxon>Philodinida</taxon>
        <taxon>Philodinidae</taxon>
        <taxon>Rotaria</taxon>
    </lineage>
</organism>
<name>A0A815TS16_9BILA</name>
<evidence type="ECO:0000313" key="2">
    <source>
        <dbReference type="Proteomes" id="UP000663889"/>
    </source>
</evidence>
<feature type="non-terminal residue" evidence="1">
    <location>
        <position position="1"/>
    </location>
</feature>
<sequence>MAVPHSIESRTVPFNDSWLPRIDTLMSINSSSIQLVWRPSFSLEDVDIDQLSGNFTVSLYVGTRNSVSNKAIVYDVSKLNTSDSITITGLVPDTVYHTCFDSEWYEQKSTIEDNTHRAIPPPKCRLLRTYTTDGTTLNSVPSIGSYSWEQTMTNTGAKAITISASVSSELPYKKRIITVTLSSKMQTKEIETPLESIQFLFDQLDSNSTSYSILVIFSLIDDTNTRTVSNATSGLIYIGGNNGQ</sequence>
<dbReference type="EMBL" id="CAJNOU010006428">
    <property type="protein sequence ID" value="CAF1504546.1"/>
    <property type="molecule type" value="Genomic_DNA"/>
</dbReference>
<comment type="caution">
    <text evidence="1">The sequence shown here is derived from an EMBL/GenBank/DDBJ whole genome shotgun (WGS) entry which is preliminary data.</text>
</comment>